<proteinExistence type="predicted"/>
<name>A0A381UBZ4_9ZZZZ</name>
<gene>
    <name evidence="1" type="ORF">METZ01_LOCUS76977</name>
</gene>
<evidence type="ECO:0000313" key="1">
    <source>
        <dbReference type="EMBL" id="SVA24123.1"/>
    </source>
</evidence>
<organism evidence="1">
    <name type="scientific">marine metagenome</name>
    <dbReference type="NCBI Taxonomy" id="408172"/>
    <lineage>
        <taxon>unclassified sequences</taxon>
        <taxon>metagenomes</taxon>
        <taxon>ecological metagenomes</taxon>
    </lineage>
</organism>
<dbReference type="EMBL" id="UINC01005878">
    <property type="protein sequence ID" value="SVA24123.1"/>
    <property type="molecule type" value="Genomic_DNA"/>
</dbReference>
<sequence>MLQGFLILGAAVFLLGHDAHAAKPMGIALKTKGEVCVKTGSSTECPAVRKGTKFYPGQEIIVSAGAVLTLLDLEGKQRVALEEGSYEVEAGEAEDDKNTASSRLAKLLEFKTAKTAVGGTRIGVCQKGTQEASNVFGVSSPAEWMQEGACFIKDCMEKLKINNSDAEAALLDGNLELPQYSYYLDPPSLLETREGGQWALVEGEGCTLIKAGEKINFDEQAPATFVIRPGQEHNRIWAMLLLPKAHREELDEEIRNYQEIWTDTKQTDYLWAMYELYNEFGLTYEGLKVMLKIKETSN</sequence>
<reference evidence="1" key="1">
    <citation type="submission" date="2018-05" db="EMBL/GenBank/DDBJ databases">
        <authorList>
            <person name="Lanie J.A."/>
            <person name="Ng W.-L."/>
            <person name="Kazmierczak K.M."/>
            <person name="Andrzejewski T.M."/>
            <person name="Davidsen T.M."/>
            <person name="Wayne K.J."/>
            <person name="Tettelin H."/>
            <person name="Glass J.I."/>
            <person name="Rusch D."/>
            <person name="Podicherti R."/>
            <person name="Tsui H.-C.T."/>
            <person name="Winkler M.E."/>
        </authorList>
    </citation>
    <scope>NUCLEOTIDE SEQUENCE</scope>
</reference>
<accession>A0A381UBZ4</accession>
<dbReference type="AlphaFoldDB" id="A0A381UBZ4"/>
<protein>
    <submittedName>
        <fullName evidence="1">Uncharacterized protein</fullName>
    </submittedName>
</protein>